<comment type="caution">
    <text evidence="2">The sequence shown here is derived from an EMBL/GenBank/DDBJ whole genome shotgun (WGS) entry which is preliminary data.</text>
</comment>
<evidence type="ECO:0000313" key="3">
    <source>
        <dbReference type="Proteomes" id="UP001054252"/>
    </source>
</evidence>
<evidence type="ECO:0000313" key="2">
    <source>
        <dbReference type="EMBL" id="GKU94845.1"/>
    </source>
</evidence>
<keyword evidence="3" id="KW-1185">Reference proteome</keyword>
<sequence>MKMVSSPENEEKRECSRYKAEEQEEDDDEALSLSDLPVNLIEDDNHLRESKEGESQAIKTEEDFDFGSWGGTISAEPAEMCAADEVFFQGQILPLRLSVSSDSGLTGFRNDSRIPSRCISRSESMDHGTVSRLTSLSSRSSSSGSRISSSSWSSITNTTTRNPNSKPNRISNNFHTHPSPKPQIIVSKSRPSNVGSRSQRSSVWDFFRSGLVRAPEIELQDLKIRNTQNKATRTSVSRNSSCSSSNSSSDTKIKNQNPQRGGFFNGCKCSVSALETVPLNNIVVIKTSKKEKPPAIAAERKGFPELKMKKKMKEKEKEKEKQDGKQALSRHRTFEWLKELSNSHAGYGDEC</sequence>
<dbReference type="PANTHER" id="PTHR33922">
    <property type="entry name" value="OS01G0888066 PROTEIN-RELATED"/>
    <property type="match status" value="1"/>
</dbReference>
<feature type="compositionally biased region" description="Basic and acidic residues" evidence="1">
    <location>
        <begin position="290"/>
        <end position="324"/>
    </location>
</feature>
<name>A0AAV5I6U0_9ROSI</name>
<protein>
    <submittedName>
        <fullName evidence="2">Uncharacterized protein</fullName>
    </submittedName>
</protein>
<feature type="compositionally biased region" description="Polar residues" evidence="1">
    <location>
        <begin position="189"/>
        <end position="199"/>
    </location>
</feature>
<gene>
    <name evidence="2" type="ORF">SLEP1_g8280</name>
</gene>
<feature type="compositionally biased region" description="Low complexity" evidence="1">
    <location>
        <begin position="131"/>
        <end position="162"/>
    </location>
</feature>
<dbReference type="AlphaFoldDB" id="A0AAV5I6U0"/>
<feature type="region of interest" description="Disordered" evidence="1">
    <location>
        <begin position="290"/>
        <end position="335"/>
    </location>
</feature>
<feature type="compositionally biased region" description="Polar residues" evidence="1">
    <location>
        <begin position="163"/>
        <end position="176"/>
    </location>
</feature>
<feature type="compositionally biased region" description="Basic and acidic residues" evidence="1">
    <location>
        <begin position="43"/>
        <end position="54"/>
    </location>
</feature>
<feature type="region of interest" description="Disordered" evidence="1">
    <location>
        <begin position="1"/>
        <end position="63"/>
    </location>
</feature>
<evidence type="ECO:0000256" key="1">
    <source>
        <dbReference type="SAM" id="MobiDB-lite"/>
    </source>
</evidence>
<proteinExistence type="predicted"/>
<feature type="compositionally biased region" description="Low complexity" evidence="1">
    <location>
        <begin position="235"/>
        <end position="249"/>
    </location>
</feature>
<accession>A0AAV5I6U0</accession>
<reference evidence="2 3" key="1">
    <citation type="journal article" date="2021" name="Commun. Biol.">
        <title>The genome of Shorea leprosula (Dipterocarpaceae) highlights the ecological relevance of drought in aseasonal tropical rainforests.</title>
        <authorList>
            <person name="Ng K.K.S."/>
            <person name="Kobayashi M.J."/>
            <person name="Fawcett J.A."/>
            <person name="Hatakeyama M."/>
            <person name="Paape T."/>
            <person name="Ng C.H."/>
            <person name="Ang C.C."/>
            <person name="Tnah L.H."/>
            <person name="Lee C.T."/>
            <person name="Nishiyama T."/>
            <person name="Sese J."/>
            <person name="O'Brien M.J."/>
            <person name="Copetti D."/>
            <person name="Mohd Noor M.I."/>
            <person name="Ong R.C."/>
            <person name="Putra M."/>
            <person name="Sireger I.Z."/>
            <person name="Indrioko S."/>
            <person name="Kosugi Y."/>
            <person name="Izuno A."/>
            <person name="Isagi Y."/>
            <person name="Lee S.L."/>
            <person name="Shimizu K.K."/>
        </authorList>
    </citation>
    <scope>NUCLEOTIDE SEQUENCE [LARGE SCALE GENOMIC DNA]</scope>
    <source>
        <strain evidence="2">214</strain>
    </source>
</reference>
<organism evidence="2 3">
    <name type="scientific">Rubroshorea leprosula</name>
    <dbReference type="NCBI Taxonomy" id="152421"/>
    <lineage>
        <taxon>Eukaryota</taxon>
        <taxon>Viridiplantae</taxon>
        <taxon>Streptophyta</taxon>
        <taxon>Embryophyta</taxon>
        <taxon>Tracheophyta</taxon>
        <taxon>Spermatophyta</taxon>
        <taxon>Magnoliopsida</taxon>
        <taxon>eudicotyledons</taxon>
        <taxon>Gunneridae</taxon>
        <taxon>Pentapetalae</taxon>
        <taxon>rosids</taxon>
        <taxon>malvids</taxon>
        <taxon>Malvales</taxon>
        <taxon>Dipterocarpaceae</taxon>
        <taxon>Rubroshorea</taxon>
    </lineage>
</organism>
<dbReference type="PANTHER" id="PTHR33922:SF2">
    <property type="entry name" value="OS07G0589600 PROTEIN"/>
    <property type="match status" value="1"/>
</dbReference>
<feature type="region of interest" description="Disordered" evidence="1">
    <location>
        <begin position="229"/>
        <end position="259"/>
    </location>
</feature>
<dbReference type="EMBL" id="BPVZ01000008">
    <property type="protein sequence ID" value="GKU94845.1"/>
    <property type="molecule type" value="Genomic_DNA"/>
</dbReference>
<feature type="region of interest" description="Disordered" evidence="1">
    <location>
        <begin position="119"/>
        <end position="199"/>
    </location>
</feature>
<dbReference type="Proteomes" id="UP001054252">
    <property type="component" value="Unassembled WGS sequence"/>
</dbReference>
<feature type="compositionally biased region" description="Basic and acidic residues" evidence="1">
    <location>
        <begin position="9"/>
        <end position="21"/>
    </location>
</feature>